<sequence>MILDRYILRLWMGPFLGGLLLVLGVLLLGRALKLLETVSDSGQAWVLIGELLILTMPYFLLLTVPMAFFLSMQNTVTSLQQSSEMDALRASGVSYTRMFRSFFLVVALLWAGLTFTSMVLLPQGQLGFNNILVKVYAMKGAITFSPQRFTEGLDGVTVYVDGEDDSGLYRGVILEDARDNISVIYTAESARFEMRGDYLELRMNDGVRLEGKGADQRMLAFEHYQVTIPVSGGRWQERQSGDHVTMMTVSELWDHLQALTKPDAVAEWNRRLLLPSTVLILLFFSLPLSLTQKRSGKAGSLIVGIAVLVLVYNIQLMLHRQVSQGAYPGWSMWAAQIAMLAMGVFLWIRAEADRLPKVFSAAGEWFYLLHQASTHWFAHRWSKKNKL</sequence>
<dbReference type="Pfam" id="PF03739">
    <property type="entry name" value="LptF_LptG"/>
    <property type="match status" value="1"/>
</dbReference>
<evidence type="ECO:0000313" key="7">
    <source>
        <dbReference type="EMBL" id="ATX82052.1"/>
    </source>
</evidence>
<feature type="transmembrane region" description="Helical" evidence="6">
    <location>
        <begin position="12"/>
        <end position="32"/>
    </location>
</feature>
<dbReference type="OrthoDB" id="9778062at2"/>
<dbReference type="KEGG" id="mfn:Ga0123462_1188"/>
<organism evidence="7 8">
    <name type="scientific">Mariprofundus ferrinatatus</name>
    <dbReference type="NCBI Taxonomy" id="1921087"/>
    <lineage>
        <taxon>Bacteria</taxon>
        <taxon>Pseudomonadati</taxon>
        <taxon>Pseudomonadota</taxon>
        <taxon>Candidatius Mariprofundia</taxon>
        <taxon>Mariprofundales</taxon>
        <taxon>Mariprofundaceae</taxon>
        <taxon>Mariprofundus</taxon>
    </lineage>
</organism>
<keyword evidence="2" id="KW-1003">Cell membrane</keyword>
<evidence type="ECO:0000256" key="6">
    <source>
        <dbReference type="SAM" id="Phobius"/>
    </source>
</evidence>
<keyword evidence="5 6" id="KW-0472">Membrane</keyword>
<dbReference type="EMBL" id="CP018800">
    <property type="protein sequence ID" value="ATX82052.1"/>
    <property type="molecule type" value="Genomic_DNA"/>
</dbReference>
<dbReference type="InterPro" id="IPR005495">
    <property type="entry name" value="LptG/LptF_permease"/>
</dbReference>
<name>A0A2K8L4L9_9PROT</name>
<evidence type="ECO:0000256" key="4">
    <source>
        <dbReference type="ARBA" id="ARBA00022989"/>
    </source>
</evidence>
<dbReference type="GO" id="GO:0015920">
    <property type="term" value="P:lipopolysaccharide transport"/>
    <property type="evidence" value="ECO:0007669"/>
    <property type="project" value="TreeGrafter"/>
</dbReference>
<keyword evidence="3 6" id="KW-0812">Transmembrane</keyword>
<evidence type="ECO:0000256" key="2">
    <source>
        <dbReference type="ARBA" id="ARBA00022475"/>
    </source>
</evidence>
<dbReference type="PANTHER" id="PTHR33529:SF6">
    <property type="entry name" value="YJGP_YJGQ FAMILY PERMEASE"/>
    <property type="match status" value="1"/>
</dbReference>
<accession>A0A2K8L4L9</accession>
<feature type="transmembrane region" description="Helical" evidence="6">
    <location>
        <begin position="298"/>
        <end position="318"/>
    </location>
</feature>
<dbReference type="AlphaFoldDB" id="A0A2K8L4L9"/>
<gene>
    <name evidence="7" type="ORF">Ga0123462_1188</name>
</gene>
<dbReference type="GO" id="GO:0043190">
    <property type="term" value="C:ATP-binding cassette (ABC) transporter complex"/>
    <property type="evidence" value="ECO:0007669"/>
    <property type="project" value="TreeGrafter"/>
</dbReference>
<reference evidence="7 8" key="1">
    <citation type="submission" date="2016-12" db="EMBL/GenBank/DDBJ databases">
        <title>Isolation and genomic insights into novel planktonic Zetaproteobacteria from stratified waters of the Chesapeake Bay.</title>
        <authorList>
            <person name="McAllister S.M."/>
            <person name="Kato S."/>
            <person name="Chan C.S."/>
            <person name="Chiu B.K."/>
            <person name="Field E.K."/>
        </authorList>
    </citation>
    <scope>NUCLEOTIDE SEQUENCE [LARGE SCALE GENOMIC DNA]</scope>
    <source>
        <strain evidence="7 8">CP-8</strain>
    </source>
</reference>
<evidence type="ECO:0000313" key="8">
    <source>
        <dbReference type="Proteomes" id="UP000231637"/>
    </source>
</evidence>
<dbReference type="RefSeq" id="WP_100265446.1">
    <property type="nucleotide sequence ID" value="NZ_CP018800.1"/>
</dbReference>
<evidence type="ECO:0000256" key="1">
    <source>
        <dbReference type="ARBA" id="ARBA00004651"/>
    </source>
</evidence>
<dbReference type="PANTHER" id="PTHR33529">
    <property type="entry name" value="SLR0882 PROTEIN-RELATED"/>
    <property type="match status" value="1"/>
</dbReference>
<keyword evidence="8" id="KW-1185">Reference proteome</keyword>
<proteinExistence type="predicted"/>
<evidence type="ECO:0000256" key="3">
    <source>
        <dbReference type="ARBA" id="ARBA00022692"/>
    </source>
</evidence>
<evidence type="ECO:0000256" key="5">
    <source>
        <dbReference type="ARBA" id="ARBA00023136"/>
    </source>
</evidence>
<feature type="transmembrane region" description="Helical" evidence="6">
    <location>
        <begin position="272"/>
        <end position="291"/>
    </location>
</feature>
<feature type="transmembrane region" description="Helical" evidence="6">
    <location>
        <begin position="102"/>
        <end position="121"/>
    </location>
</feature>
<feature type="transmembrane region" description="Helical" evidence="6">
    <location>
        <begin position="330"/>
        <end position="348"/>
    </location>
</feature>
<keyword evidence="4 6" id="KW-1133">Transmembrane helix</keyword>
<protein>
    <submittedName>
        <fullName evidence="7">LPS export ABC transporter permease LptF</fullName>
    </submittedName>
</protein>
<feature type="transmembrane region" description="Helical" evidence="6">
    <location>
        <begin position="44"/>
        <end position="70"/>
    </location>
</feature>
<comment type="subcellular location">
    <subcellularLocation>
        <location evidence="1">Cell membrane</location>
        <topology evidence="1">Multi-pass membrane protein</topology>
    </subcellularLocation>
</comment>
<dbReference type="Proteomes" id="UP000231637">
    <property type="component" value="Chromosome"/>
</dbReference>